<proteinExistence type="predicted"/>
<sequence>MGDLYVHVGGPVNQDDLQRVENVLPEIEGDETLTVLTRAENTIQTDTLLDLLDQRGFKHYTKSGPHNEFKIIARRKH</sequence>
<reference evidence="1 2" key="1">
    <citation type="submission" date="2020-08" db="EMBL/GenBank/DDBJ databases">
        <title>Complete Genome Sequence of Effusibacillus dendaii Strain skT53, Isolated from Farmland soil.</title>
        <authorList>
            <person name="Konishi T."/>
            <person name="Kawasaki H."/>
        </authorList>
    </citation>
    <scope>NUCLEOTIDE SEQUENCE [LARGE SCALE GENOMIC DNA]</scope>
    <source>
        <strain evidence="2">skT53</strain>
    </source>
</reference>
<keyword evidence="2" id="KW-1185">Reference proteome</keyword>
<dbReference type="RefSeq" id="WP_200759268.1">
    <property type="nucleotide sequence ID" value="NZ_AP023366.1"/>
</dbReference>
<name>A0A7I8D4V4_9BACL</name>
<dbReference type="Proteomes" id="UP000593802">
    <property type="component" value="Chromosome"/>
</dbReference>
<dbReference type="KEGG" id="eff:skT53_00900"/>
<dbReference type="AlphaFoldDB" id="A0A7I8D4V4"/>
<protein>
    <submittedName>
        <fullName evidence="1">Uncharacterized protein</fullName>
    </submittedName>
</protein>
<evidence type="ECO:0000313" key="1">
    <source>
        <dbReference type="EMBL" id="BCJ85105.1"/>
    </source>
</evidence>
<evidence type="ECO:0000313" key="2">
    <source>
        <dbReference type="Proteomes" id="UP000593802"/>
    </source>
</evidence>
<organism evidence="1 2">
    <name type="scientific">Effusibacillus dendaii</name>
    <dbReference type="NCBI Taxonomy" id="2743772"/>
    <lineage>
        <taxon>Bacteria</taxon>
        <taxon>Bacillati</taxon>
        <taxon>Bacillota</taxon>
        <taxon>Bacilli</taxon>
        <taxon>Bacillales</taxon>
        <taxon>Alicyclobacillaceae</taxon>
        <taxon>Effusibacillus</taxon>
    </lineage>
</organism>
<gene>
    <name evidence="1" type="ORF">skT53_00900</name>
</gene>
<dbReference type="EMBL" id="AP023366">
    <property type="protein sequence ID" value="BCJ85105.1"/>
    <property type="molecule type" value="Genomic_DNA"/>
</dbReference>
<accession>A0A7I8D4V4</accession>